<feature type="domain" description="TraD/TraG TraM recognition site" evidence="3">
    <location>
        <begin position="454"/>
        <end position="550"/>
    </location>
</feature>
<dbReference type="AlphaFoldDB" id="A0A8G2CMQ0"/>
<feature type="region of interest" description="Disordered" evidence="1">
    <location>
        <begin position="819"/>
        <end position="885"/>
    </location>
</feature>
<dbReference type="PANTHER" id="PTHR30121">
    <property type="entry name" value="UNCHARACTERIZED PROTEIN YJGR-RELATED"/>
    <property type="match status" value="1"/>
</dbReference>
<keyword evidence="2" id="KW-1133">Transmembrane helix</keyword>
<evidence type="ECO:0000256" key="1">
    <source>
        <dbReference type="SAM" id="MobiDB-lite"/>
    </source>
</evidence>
<organism evidence="4 5">
    <name type="scientific">Acidiphilium rubrum</name>
    <dbReference type="NCBI Taxonomy" id="526"/>
    <lineage>
        <taxon>Bacteria</taxon>
        <taxon>Pseudomonadati</taxon>
        <taxon>Pseudomonadota</taxon>
        <taxon>Alphaproteobacteria</taxon>
        <taxon>Acetobacterales</taxon>
        <taxon>Acidocellaceae</taxon>
        <taxon>Acidiphilium</taxon>
    </lineage>
</organism>
<dbReference type="EMBL" id="FTNE01000023">
    <property type="protein sequence ID" value="SIR28825.1"/>
    <property type="molecule type" value="Genomic_DNA"/>
</dbReference>
<protein>
    <submittedName>
        <fullName evidence="4">TraM recognition site of TraD and TraG</fullName>
    </submittedName>
</protein>
<dbReference type="InterPro" id="IPR032689">
    <property type="entry name" value="TraG-D_C"/>
</dbReference>
<comment type="caution">
    <text evidence="4">The sequence shown here is derived from an EMBL/GenBank/DDBJ whole genome shotgun (WGS) entry which is preliminary data.</text>
</comment>
<name>A0A8G2CMQ0_ACIRU</name>
<evidence type="ECO:0000313" key="4">
    <source>
        <dbReference type="EMBL" id="SIR28825.1"/>
    </source>
</evidence>
<gene>
    <name evidence="4" type="ORF">SAMN05421828_1238</name>
</gene>
<feature type="region of interest" description="Disordered" evidence="1">
    <location>
        <begin position="733"/>
        <end position="760"/>
    </location>
</feature>
<reference evidence="4 5" key="1">
    <citation type="submission" date="2017-01" db="EMBL/GenBank/DDBJ databases">
        <authorList>
            <person name="Varghese N."/>
            <person name="Submissions S."/>
        </authorList>
    </citation>
    <scope>NUCLEOTIDE SEQUENCE [LARGE SCALE GENOMIC DNA]</scope>
    <source>
        <strain evidence="4 5">ATCC 35905</strain>
    </source>
</reference>
<dbReference type="Gene3D" id="3.40.50.300">
    <property type="entry name" value="P-loop containing nucleotide triphosphate hydrolases"/>
    <property type="match status" value="2"/>
</dbReference>
<evidence type="ECO:0000256" key="2">
    <source>
        <dbReference type="SAM" id="Phobius"/>
    </source>
</evidence>
<dbReference type="SUPFAM" id="SSF52540">
    <property type="entry name" value="P-loop containing nucleoside triphosphate hydrolases"/>
    <property type="match status" value="1"/>
</dbReference>
<feature type="transmembrane region" description="Helical" evidence="2">
    <location>
        <begin position="42"/>
        <end position="73"/>
    </location>
</feature>
<accession>A0A8G2CMQ0</accession>
<dbReference type="PANTHER" id="PTHR30121:SF6">
    <property type="entry name" value="SLR6007 PROTEIN"/>
    <property type="match status" value="1"/>
</dbReference>
<dbReference type="RefSeq" id="WP_051657355.1">
    <property type="nucleotide sequence ID" value="NZ_FTNE01000023.1"/>
</dbReference>
<dbReference type="Proteomes" id="UP000186308">
    <property type="component" value="Unassembled WGS sequence"/>
</dbReference>
<proteinExistence type="predicted"/>
<dbReference type="InterPro" id="IPR027417">
    <property type="entry name" value="P-loop_NTPase"/>
</dbReference>
<dbReference type="Pfam" id="PF12696">
    <property type="entry name" value="TraG-D_C"/>
    <property type="match status" value="1"/>
</dbReference>
<dbReference type="InterPro" id="IPR051162">
    <property type="entry name" value="T4SS_component"/>
</dbReference>
<feature type="compositionally biased region" description="Low complexity" evidence="1">
    <location>
        <begin position="866"/>
        <end position="876"/>
    </location>
</feature>
<feature type="region of interest" description="Disordered" evidence="1">
    <location>
        <begin position="1"/>
        <end position="21"/>
    </location>
</feature>
<feature type="compositionally biased region" description="Low complexity" evidence="1">
    <location>
        <begin position="841"/>
        <end position="850"/>
    </location>
</feature>
<dbReference type="OrthoDB" id="7817736at2"/>
<keyword evidence="5" id="KW-1185">Reference proteome</keyword>
<keyword evidence="2" id="KW-0812">Transmembrane</keyword>
<keyword evidence="2" id="KW-0472">Membrane</keyword>
<evidence type="ECO:0000313" key="5">
    <source>
        <dbReference type="Proteomes" id="UP000186308"/>
    </source>
</evidence>
<evidence type="ECO:0000259" key="3">
    <source>
        <dbReference type="Pfam" id="PF12696"/>
    </source>
</evidence>
<sequence length="885" mass="94813">MIPREVKGPEANTERAGPQLTRDIRPGSVRFLQALQTPLSGFLLIAGGVGSFFVPVILDPVVVISIIIAAYVLTRPTILPMRLPSYARGRDRNHPSPRDRSAQKPAGIFYLGADFRTGQQIWLTNEDCRQHGVVPGTTGAGKTYTLVSMVANSLIHGSGFIFVDGKADNSLYAMLYSQARRFNREDDVVALNFLVASGNRDTNTFNPFASCNADVLRELLVSQIERNPQGGANDPNGVFLSRAVALLGALAPVLVWLRDNRNIPIDIEKIRLATELRSVIALALHAKYRLRDPEAGTFTEIDLKEEPAIPPAYLFPLQAYLGETGGFDVGSFGKDTSAAKIEEALRRSDEPARQHSFAVMHFSQTFTQMAVSLGHIFKVESSDIDMRDIVLNRRILAVNLPTLENSGESTAALGKIVVATLRNMMAQTLGADLEGNFDDIIANNAAESATPFPVIFDEVGYYAVTSMDKMMAMGRKLGLFFLLGFQEIVALKVRMGESALSMLGNANLQIITRLQEGSETRTYIEKTAGDTYVTQASRFDATGVGGYSEGMQAEVRQVSRVDWQDVRGLIEGEAIMLYGRFRVYAKTFDAEPKAQGALRINRPIALLPAGKQAGMTRAGWVQAALTALKEDAPATAEPGGAFEAIIRSLAPTIEAVMLKAAPGALVGEAGDAAFGGAATAALAGLDPAMRAPGLYYQAFQVFPRMPENAPDGDGSKRPRYDLKRFMLQRPVIHRDDAKTGAGRPVEGAPPDQQPSPAGRNLMTLIPDEELRIQAALGGIAVQAYLASLDHLIAVFGQAIPPSGSTEPGEVVLMAELPVPPAHESGSADDPSTPGQAGKGEQGAAKLAQGAPPAPPASPASHDRAAATETEPAPDATIQRRMSPGQ</sequence>